<dbReference type="STRING" id="354355.SAMN05660816_04756"/>
<evidence type="ECO:0000313" key="1">
    <source>
        <dbReference type="EMBL" id="OQP52830.1"/>
    </source>
</evidence>
<dbReference type="RefSeq" id="WP_081197927.1">
    <property type="nucleotide sequence ID" value="NZ_FOCZ01000009.1"/>
</dbReference>
<protein>
    <submittedName>
        <fullName evidence="1">Uncharacterized protein</fullName>
    </submittedName>
</protein>
<evidence type="ECO:0000313" key="2">
    <source>
        <dbReference type="Proteomes" id="UP000192610"/>
    </source>
</evidence>
<accession>A0A1V9F3A3</accession>
<dbReference type="AlphaFoldDB" id="A0A1V9F3A3"/>
<dbReference type="PROSITE" id="PS51257">
    <property type="entry name" value="PROKAR_LIPOPROTEIN"/>
    <property type="match status" value="1"/>
</dbReference>
<reference evidence="2" key="1">
    <citation type="submission" date="2016-04" db="EMBL/GenBank/DDBJ databases">
        <authorList>
            <person name="Chen L."/>
            <person name="Zhuang W."/>
            <person name="Wang G."/>
        </authorList>
    </citation>
    <scope>NUCLEOTIDE SEQUENCE [LARGE SCALE GENOMIC DNA]</scope>
    <source>
        <strain evidence="2">17621</strain>
    </source>
</reference>
<sequence>MLQQLRLFRRGVLLVGPMLLLYACSGGAPKPQRKKMPGLNNLNSQWEIPYTTQQQVFNFPVRTDYVDLLQEGKAATFLAVNFADDNFDSLALSLANSYKAMAPALLEQWAQQQGTGILIDLRQPASTNTQRSEYLLENAGYSIPLIFLYDQASASRANTFMTVLQSVPSIHCKLTNATHTDKNGVRSDCFSNY</sequence>
<name>A0A1V9F3A3_9BACT</name>
<proteinExistence type="predicted"/>
<organism evidence="1 2">
    <name type="scientific">Niastella yeongjuensis</name>
    <dbReference type="NCBI Taxonomy" id="354355"/>
    <lineage>
        <taxon>Bacteria</taxon>
        <taxon>Pseudomonadati</taxon>
        <taxon>Bacteroidota</taxon>
        <taxon>Chitinophagia</taxon>
        <taxon>Chitinophagales</taxon>
        <taxon>Chitinophagaceae</taxon>
        <taxon>Niastella</taxon>
    </lineage>
</organism>
<keyword evidence="2" id="KW-1185">Reference proteome</keyword>
<comment type="caution">
    <text evidence="1">The sequence shown here is derived from an EMBL/GenBank/DDBJ whole genome shotgun (WGS) entry which is preliminary data.</text>
</comment>
<dbReference type="Proteomes" id="UP000192610">
    <property type="component" value="Unassembled WGS sequence"/>
</dbReference>
<gene>
    <name evidence="1" type="ORF">A4H97_24340</name>
</gene>
<dbReference type="EMBL" id="LVXG01000007">
    <property type="protein sequence ID" value="OQP52830.1"/>
    <property type="molecule type" value="Genomic_DNA"/>
</dbReference>